<dbReference type="AlphaFoldDB" id="N6W7W0"/>
<sequence>MTKQGDMEMRSLIQSAGLALLVLMPFAANAGIMELPVDGQVTDTVDSSNAWLTEDTFSSNNVDFWTFEVSEPTTLSISIESDIAFGISVFMGQVADEFATMFFSNSGDFTDGSLTYIGGTEAVPGGNSMLSNLFLGSAGFFTIAVGGAEGLDLPGSFQYTMDVVTAAAVPEPSTLALMLAGGLALVARRAKSNA</sequence>
<dbReference type="HOGENOM" id="CLU_1452822_0_0_6"/>
<evidence type="ECO:0000313" key="2">
    <source>
        <dbReference type="EMBL" id="ENO16339.2"/>
    </source>
</evidence>
<dbReference type="PATRIC" id="fig|626887.3.peg.2667"/>
<name>N6W7W0_9GAMM</name>
<keyword evidence="3" id="KW-1185">Reference proteome</keyword>
<dbReference type="EMBL" id="APLQ01000011">
    <property type="protein sequence ID" value="ENO16339.2"/>
    <property type="molecule type" value="Genomic_DNA"/>
</dbReference>
<accession>N6W7W0</accession>
<evidence type="ECO:0000313" key="3">
    <source>
        <dbReference type="Proteomes" id="UP000013165"/>
    </source>
</evidence>
<feature type="domain" description="Ice-binding protein C-terminal" evidence="1">
    <location>
        <begin position="168"/>
        <end position="189"/>
    </location>
</feature>
<comment type="caution">
    <text evidence="2">The sequence shown here is derived from an EMBL/GenBank/DDBJ whole genome shotgun (WGS) entry which is preliminary data.</text>
</comment>
<dbReference type="OrthoDB" id="6385021at2"/>
<dbReference type="Pfam" id="PF07589">
    <property type="entry name" value="PEP-CTERM"/>
    <property type="match status" value="1"/>
</dbReference>
<protein>
    <submittedName>
        <fullName evidence="2">PEP-CTERM sorting domain-containing protein</fullName>
    </submittedName>
</protein>
<proteinExistence type="predicted"/>
<evidence type="ECO:0000259" key="1">
    <source>
        <dbReference type="Pfam" id="PF07589"/>
    </source>
</evidence>
<dbReference type="Proteomes" id="UP000013165">
    <property type="component" value="Unassembled WGS sequence"/>
</dbReference>
<reference evidence="2 3" key="1">
    <citation type="journal article" date="2013" name="Genome Announc.">
        <title>Genome Sequence of the Polycyclic Aromatic Hydrocarbon-Degrading Bacterium Strain Marinobacter nanhaiticus D15-8WT.</title>
        <authorList>
            <person name="Cui Z."/>
            <person name="Gao W."/>
            <person name="Li Q."/>
            <person name="Xu G."/>
            <person name="Zheng L."/>
        </authorList>
    </citation>
    <scope>NUCLEOTIDE SEQUENCE [LARGE SCALE GENOMIC DNA]</scope>
    <source>
        <strain evidence="2 3">D15-8W</strain>
    </source>
</reference>
<organism evidence="2 3">
    <name type="scientific">Marinobacter nanhaiticus D15-8W</name>
    <dbReference type="NCBI Taxonomy" id="626887"/>
    <lineage>
        <taxon>Bacteria</taxon>
        <taxon>Pseudomonadati</taxon>
        <taxon>Pseudomonadota</taxon>
        <taxon>Gammaproteobacteria</taxon>
        <taxon>Pseudomonadales</taxon>
        <taxon>Marinobacteraceae</taxon>
        <taxon>Marinobacter</taxon>
    </lineage>
</organism>
<dbReference type="eggNOG" id="ENOG5033809">
    <property type="taxonomic scope" value="Bacteria"/>
</dbReference>
<dbReference type="InterPro" id="IPR013424">
    <property type="entry name" value="Ice-binding_C"/>
</dbReference>
<dbReference type="STRING" id="626887.J057_13321"/>
<gene>
    <name evidence="2" type="ORF">J057_13321</name>
</gene>
<dbReference type="NCBIfam" id="TIGR02595">
    <property type="entry name" value="PEP_CTERM"/>
    <property type="match status" value="1"/>
</dbReference>